<dbReference type="NCBIfam" id="NF003593">
    <property type="entry name" value="PRK05255.1-1"/>
    <property type="match status" value="1"/>
</dbReference>
<dbReference type="EMBL" id="FZOC01000001">
    <property type="protein sequence ID" value="SNR63947.1"/>
    <property type="molecule type" value="Genomic_DNA"/>
</dbReference>
<dbReference type="HAMAP" id="MF_00765">
    <property type="entry name" value="DarP"/>
    <property type="match status" value="1"/>
</dbReference>
<protein>
    <submittedName>
        <fullName evidence="6">Ribosome-associated protein</fullName>
    </submittedName>
</protein>
<dbReference type="GO" id="GO:0005829">
    <property type="term" value="C:cytosol"/>
    <property type="evidence" value="ECO:0007669"/>
    <property type="project" value="TreeGrafter"/>
</dbReference>
<proteinExistence type="inferred from homology"/>
<dbReference type="PANTHER" id="PTHR38101:SF1">
    <property type="entry name" value="UPF0307 PROTEIN YJGA"/>
    <property type="match status" value="1"/>
</dbReference>
<organism evidence="6 7">
    <name type="scientific">Humidesulfovibrio mexicanus</name>
    <dbReference type="NCBI Taxonomy" id="147047"/>
    <lineage>
        <taxon>Bacteria</taxon>
        <taxon>Pseudomonadati</taxon>
        <taxon>Thermodesulfobacteriota</taxon>
        <taxon>Desulfovibrionia</taxon>
        <taxon>Desulfovibrionales</taxon>
        <taxon>Desulfovibrionaceae</taxon>
        <taxon>Humidesulfovibrio</taxon>
    </lineage>
</organism>
<evidence type="ECO:0000256" key="3">
    <source>
        <dbReference type="ARBA" id="ARBA00022730"/>
    </source>
</evidence>
<accession>A0A238XYH3</accession>
<evidence type="ECO:0000256" key="5">
    <source>
        <dbReference type="SAM" id="MobiDB-lite"/>
    </source>
</evidence>
<evidence type="ECO:0000256" key="1">
    <source>
        <dbReference type="ARBA" id="ARBA00022490"/>
    </source>
</evidence>
<dbReference type="PIRSF" id="PIRSF016183">
    <property type="entry name" value="UCP016183"/>
    <property type="match status" value="1"/>
</dbReference>
<evidence type="ECO:0000313" key="7">
    <source>
        <dbReference type="Proteomes" id="UP000198324"/>
    </source>
</evidence>
<feature type="compositionally biased region" description="Basic and acidic residues" evidence="5">
    <location>
        <begin position="1"/>
        <end position="11"/>
    </location>
</feature>
<name>A0A238XYH3_9BACT</name>
<evidence type="ECO:0000313" key="6">
    <source>
        <dbReference type="EMBL" id="SNR63947.1"/>
    </source>
</evidence>
<dbReference type="InterPro" id="IPR006839">
    <property type="entry name" value="DarP"/>
</dbReference>
<keyword evidence="2" id="KW-0690">Ribosome biogenesis</keyword>
<evidence type="ECO:0000256" key="2">
    <source>
        <dbReference type="ARBA" id="ARBA00022517"/>
    </source>
</evidence>
<sequence length="194" mass="21974">MRKPKPYDYSDPRPPSRSQMKRDSSALQVLGGKLADLPDSALKRLALPQRLDEAIREYKKLTRHEARRRQLQFIGALMRETDTEPLARAVEDMEAGNRTQAREFHEIEAWRAALLLGDESGLEEMLAPVPEQDRAELRSRIRTLARNARTEAEKAKPPRAAKTLFRLLRELRSGVRPLGDDTEAEEGGTPEAAP</sequence>
<reference evidence="6 7" key="1">
    <citation type="submission" date="2017-06" db="EMBL/GenBank/DDBJ databases">
        <authorList>
            <person name="Kim H.J."/>
            <person name="Triplett B.A."/>
        </authorList>
    </citation>
    <scope>NUCLEOTIDE SEQUENCE [LARGE SCALE GENOMIC DNA]</scope>
    <source>
        <strain evidence="6 7">DSM 13116</strain>
    </source>
</reference>
<dbReference type="Proteomes" id="UP000198324">
    <property type="component" value="Unassembled WGS sequence"/>
</dbReference>
<dbReference type="AlphaFoldDB" id="A0A238XYH3"/>
<dbReference type="PANTHER" id="PTHR38101">
    <property type="entry name" value="UPF0307 PROTEIN YJGA"/>
    <property type="match status" value="1"/>
</dbReference>
<feature type="region of interest" description="Disordered" evidence="5">
    <location>
        <begin position="175"/>
        <end position="194"/>
    </location>
</feature>
<dbReference type="Gene3D" id="1.10.60.30">
    <property type="entry name" value="PSPTO4464-like domains"/>
    <property type="match status" value="2"/>
</dbReference>
<dbReference type="RefSeq" id="WP_089271428.1">
    <property type="nucleotide sequence ID" value="NZ_FZOC01000001.1"/>
</dbReference>
<feature type="region of interest" description="Disordered" evidence="5">
    <location>
        <begin position="1"/>
        <end position="25"/>
    </location>
</feature>
<dbReference type="Pfam" id="PF04751">
    <property type="entry name" value="DarP"/>
    <property type="match status" value="1"/>
</dbReference>
<dbReference type="SUPFAM" id="SSF158710">
    <property type="entry name" value="PSPTO4464-like"/>
    <property type="match status" value="1"/>
</dbReference>
<keyword evidence="3" id="KW-0699">rRNA-binding</keyword>
<evidence type="ECO:0000256" key="4">
    <source>
        <dbReference type="ARBA" id="ARBA00022884"/>
    </source>
</evidence>
<keyword evidence="1" id="KW-0963">Cytoplasm</keyword>
<dbReference type="GO" id="GO:0019843">
    <property type="term" value="F:rRNA binding"/>
    <property type="evidence" value="ECO:0007669"/>
    <property type="project" value="UniProtKB-KW"/>
</dbReference>
<dbReference type="CDD" id="cd16331">
    <property type="entry name" value="YjgA-like"/>
    <property type="match status" value="1"/>
</dbReference>
<keyword evidence="4" id="KW-0694">RNA-binding</keyword>
<dbReference type="InterPro" id="IPR023153">
    <property type="entry name" value="DarP_sf"/>
</dbReference>
<gene>
    <name evidence="6" type="ORF">SAMN04488503_0533</name>
</gene>
<keyword evidence="7" id="KW-1185">Reference proteome</keyword>
<dbReference type="OrthoDB" id="5293604at2"/>
<dbReference type="GO" id="GO:0042254">
    <property type="term" value="P:ribosome biogenesis"/>
    <property type="evidence" value="ECO:0007669"/>
    <property type="project" value="UniProtKB-KW"/>
</dbReference>